<dbReference type="AlphaFoldDB" id="A0A498C3M1"/>
<dbReference type="GO" id="GO:0005829">
    <property type="term" value="C:cytosol"/>
    <property type="evidence" value="ECO:0007669"/>
    <property type="project" value="TreeGrafter"/>
</dbReference>
<reference evidence="6 7" key="1">
    <citation type="journal article" date="2015" name="Stand. Genomic Sci.">
        <title>Genomic Encyclopedia of Bacterial and Archaeal Type Strains, Phase III: the genomes of soil and plant-associated and newly described type strains.</title>
        <authorList>
            <person name="Whitman W.B."/>
            <person name="Woyke T."/>
            <person name="Klenk H.P."/>
            <person name="Zhou Y."/>
            <person name="Lilburn T.G."/>
            <person name="Beck B.J."/>
            <person name="De Vos P."/>
            <person name="Vandamme P."/>
            <person name="Eisen J.A."/>
            <person name="Garrity G."/>
            <person name="Hugenholtz P."/>
            <person name="Kyrpides N.C."/>
        </authorList>
    </citation>
    <scope>NUCLEOTIDE SEQUENCE [LARGE SCALE GENOMIC DNA]</scope>
    <source>
        <strain evidence="6 7">S2T63</strain>
    </source>
</reference>
<comment type="caution">
    <text evidence="6">The sequence shown here is derived from an EMBL/GenBank/DDBJ whole genome shotgun (WGS) entry which is preliminary data.</text>
</comment>
<evidence type="ECO:0000256" key="1">
    <source>
        <dbReference type="ARBA" id="ARBA00022722"/>
    </source>
</evidence>
<dbReference type="SMART" id="SM00479">
    <property type="entry name" value="EXOIII"/>
    <property type="match status" value="1"/>
</dbReference>
<evidence type="ECO:0000313" key="6">
    <source>
        <dbReference type="EMBL" id="RLK49567.1"/>
    </source>
</evidence>
<organism evidence="6 7">
    <name type="scientific">Microbacterium telephonicum</name>
    <dbReference type="NCBI Taxonomy" id="1714841"/>
    <lineage>
        <taxon>Bacteria</taxon>
        <taxon>Bacillati</taxon>
        <taxon>Actinomycetota</taxon>
        <taxon>Actinomycetes</taxon>
        <taxon>Micrococcales</taxon>
        <taxon>Microbacteriaceae</taxon>
        <taxon>Microbacterium</taxon>
    </lineage>
</organism>
<name>A0A498C3M1_9MICO</name>
<sequence length="282" mass="29824">MSAGPRTVEGMDRWQAEPLPLWDESFFDNAPATAPVRPPVATAPAPAPASPAPHASGWTARVGVFDLETTGVDVTTDRIVTAHVGVLDADGTVIESRSWMADPGVDIPAGATAVHGITTERARAEGRPAAEVTAEIVAALRGLFAAGIPVVAYNAPYDFSLLKHEALRHGVEPIAAPAPVIDPLVLDKAHDRYRKGKRTLEVVAAHYAVTLTGAHDAAADAIAAGRVAQALAARFALTQPLEELHTQQIGWARTQAESLTEYFVRIGRIDPADPVDGSWPIR</sequence>
<protein>
    <submittedName>
        <fullName evidence="6">DNA polymerase-3 subunit epsilon</fullName>
    </submittedName>
</protein>
<dbReference type="NCBIfam" id="NF005927">
    <property type="entry name" value="PRK07942.1"/>
    <property type="match status" value="1"/>
</dbReference>
<dbReference type="InterPro" id="IPR012337">
    <property type="entry name" value="RNaseH-like_sf"/>
</dbReference>
<dbReference type="SUPFAM" id="SSF53098">
    <property type="entry name" value="Ribonuclease H-like"/>
    <property type="match status" value="1"/>
</dbReference>
<dbReference type="PANTHER" id="PTHR30231">
    <property type="entry name" value="DNA POLYMERASE III SUBUNIT EPSILON"/>
    <property type="match status" value="1"/>
</dbReference>
<gene>
    <name evidence="6" type="ORF">C7474_1727</name>
</gene>
<evidence type="ECO:0000256" key="3">
    <source>
        <dbReference type="ARBA" id="ARBA00022839"/>
    </source>
</evidence>
<proteinExistence type="predicted"/>
<feature type="region of interest" description="Disordered" evidence="4">
    <location>
        <begin position="33"/>
        <end position="54"/>
    </location>
</feature>
<dbReference type="InterPro" id="IPR013520">
    <property type="entry name" value="Ribonucl_H"/>
</dbReference>
<dbReference type="GO" id="GO:0003676">
    <property type="term" value="F:nucleic acid binding"/>
    <property type="evidence" value="ECO:0007669"/>
    <property type="project" value="InterPro"/>
</dbReference>
<dbReference type="GO" id="GO:0008408">
    <property type="term" value="F:3'-5' exonuclease activity"/>
    <property type="evidence" value="ECO:0007669"/>
    <property type="project" value="TreeGrafter"/>
</dbReference>
<feature type="compositionally biased region" description="Low complexity" evidence="4">
    <location>
        <begin position="33"/>
        <end position="44"/>
    </location>
</feature>
<dbReference type="OrthoDB" id="9791657at2"/>
<dbReference type="CDD" id="cd06127">
    <property type="entry name" value="DEDDh"/>
    <property type="match status" value="1"/>
</dbReference>
<evidence type="ECO:0000256" key="2">
    <source>
        <dbReference type="ARBA" id="ARBA00022801"/>
    </source>
</evidence>
<keyword evidence="3" id="KW-0269">Exonuclease</keyword>
<evidence type="ECO:0000313" key="7">
    <source>
        <dbReference type="Proteomes" id="UP000273158"/>
    </source>
</evidence>
<evidence type="ECO:0000259" key="5">
    <source>
        <dbReference type="SMART" id="SM00479"/>
    </source>
</evidence>
<feature type="domain" description="Exonuclease" evidence="5">
    <location>
        <begin position="61"/>
        <end position="237"/>
    </location>
</feature>
<dbReference type="InterPro" id="IPR036397">
    <property type="entry name" value="RNaseH_sf"/>
</dbReference>
<dbReference type="Proteomes" id="UP000273158">
    <property type="component" value="Unassembled WGS sequence"/>
</dbReference>
<keyword evidence="1" id="KW-0540">Nuclease</keyword>
<keyword evidence="7" id="KW-1185">Reference proteome</keyword>
<keyword evidence="2" id="KW-0378">Hydrolase</keyword>
<dbReference type="Pfam" id="PF00929">
    <property type="entry name" value="RNase_T"/>
    <property type="match status" value="1"/>
</dbReference>
<dbReference type="EMBL" id="RCDB01000002">
    <property type="protein sequence ID" value="RLK49567.1"/>
    <property type="molecule type" value="Genomic_DNA"/>
</dbReference>
<evidence type="ECO:0000256" key="4">
    <source>
        <dbReference type="SAM" id="MobiDB-lite"/>
    </source>
</evidence>
<dbReference type="Gene3D" id="3.30.420.10">
    <property type="entry name" value="Ribonuclease H-like superfamily/Ribonuclease H"/>
    <property type="match status" value="1"/>
</dbReference>
<accession>A0A498C3M1</accession>
<dbReference type="PANTHER" id="PTHR30231:SF4">
    <property type="entry name" value="PROTEIN NEN2"/>
    <property type="match status" value="1"/>
</dbReference>